<accession>A0ABS6MDK1</accession>
<dbReference type="GO" id="GO:0008233">
    <property type="term" value="F:peptidase activity"/>
    <property type="evidence" value="ECO:0007669"/>
    <property type="project" value="UniProtKB-KW"/>
</dbReference>
<dbReference type="PANTHER" id="PTHR30302">
    <property type="entry name" value="HYDROGENASE 1 MATURATION PROTEASE"/>
    <property type="match status" value="1"/>
</dbReference>
<evidence type="ECO:0000313" key="4">
    <source>
        <dbReference type="Proteomes" id="UP000755551"/>
    </source>
</evidence>
<sequence>MNTNLPSEQAQLIIGIGSPFGDDRAGWEVVEQLQRMDLPPEIRLLSLDRPGVELIERMRGHARVTLIDAVHSEEHPPGTCLELTPEQLHLLACTSTHGFGLADTLKLGQSLDALPPSLQLCAICISPPKQSPAAIITPAIQTAAVTLARQLALQVHPSGTYTMEPSCSR</sequence>
<reference evidence="3 4" key="1">
    <citation type="submission" date="2021-06" db="EMBL/GenBank/DDBJ databases">
        <title>Bacterium isolated from marine sediment.</title>
        <authorList>
            <person name="Zhu K.-L."/>
            <person name="Du Z.-J."/>
            <person name="Liang Q.-Y."/>
        </authorList>
    </citation>
    <scope>NUCLEOTIDE SEQUENCE [LARGE SCALE GENOMIC DNA]</scope>
    <source>
        <strain evidence="3 4">A346</strain>
    </source>
</reference>
<gene>
    <name evidence="3" type="ORF">KTN04_13515</name>
</gene>
<keyword evidence="1 3" id="KW-0645">Protease</keyword>
<dbReference type="InterPro" id="IPR000671">
    <property type="entry name" value="Peptidase_A31"/>
</dbReference>
<dbReference type="NCBIfam" id="TIGR00072">
    <property type="entry name" value="hydrog_prot"/>
    <property type="match status" value="1"/>
</dbReference>
<evidence type="ECO:0000256" key="2">
    <source>
        <dbReference type="ARBA" id="ARBA00022801"/>
    </source>
</evidence>
<dbReference type="Pfam" id="PF01750">
    <property type="entry name" value="HycI"/>
    <property type="match status" value="1"/>
</dbReference>
<proteinExistence type="predicted"/>
<keyword evidence="2" id="KW-0378">Hydrolase</keyword>
<organism evidence="3 4">
    <name type="scientific">Marinobacterium weihaiense</name>
    <dbReference type="NCBI Taxonomy" id="2851016"/>
    <lineage>
        <taxon>Bacteria</taxon>
        <taxon>Pseudomonadati</taxon>
        <taxon>Pseudomonadota</taxon>
        <taxon>Gammaproteobacteria</taxon>
        <taxon>Oceanospirillales</taxon>
        <taxon>Oceanospirillaceae</taxon>
        <taxon>Marinobacterium</taxon>
    </lineage>
</organism>
<dbReference type="RefSeq" id="WP_217335766.1">
    <property type="nucleotide sequence ID" value="NZ_JAHQZT010000021.1"/>
</dbReference>
<dbReference type="PANTHER" id="PTHR30302:SF1">
    <property type="entry name" value="HYDROGENASE 2 MATURATION PROTEASE"/>
    <property type="match status" value="1"/>
</dbReference>
<name>A0ABS6MDK1_9GAMM</name>
<evidence type="ECO:0000313" key="3">
    <source>
        <dbReference type="EMBL" id="MBV0934358.1"/>
    </source>
</evidence>
<dbReference type="Proteomes" id="UP000755551">
    <property type="component" value="Unassembled WGS sequence"/>
</dbReference>
<dbReference type="GO" id="GO:0006508">
    <property type="term" value="P:proteolysis"/>
    <property type="evidence" value="ECO:0007669"/>
    <property type="project" value="UniProtKB-KW"/>
</dbReference>
<protein>
    <submittedName>
        <fullName evidence="3">Hydrogenase maturation protease</fullName>
    </submittedName>
</protein>
<comment type="caution">
    <text evidence="3">The sequence shown here is derived from an EMBL/GenBank/DDBJ whole genome shotgun (WGS) entry which is preliminary data.</text>
</comment>
<evidence type="ECO:0000256" key="1">
    <source>
        <dbReference type="ARBA" id="ARBA00022670"/>
    </source>
</evidence>
<keyword evidence="4" id="KW-1185">Reference proteome</keyword>
<dbReference type="EMBL" id="JAHQZT010000021">
    <property type="protein sequence ID" value="MBV0934358.1"/>
    <property type="molecule type" value="Genomic_DNA"/>
</dbReference>